<evidence type="ECO:0000259" key="2">
    <source>
        <dbReference type="Pfam" id="PF22974"/>
    </source>
</evidence>
<feature type="chain" id="PRO_5043743272" evidence="1">
    <location>
        <begin position="23"/>
        <end position="605"/>
    </location>
</feature>
<proteinExistence type="predicted"/>
<feature type="signal peptide" evidence="1">
    <location>
        <begin position="1"/>
        <end position="22"/>
    </location>
</feature>
<evidence type="ECO:0000256" key="1">
    <source>
        <dbReference type="SAM" id="SignalP"/>
    </source>
</evidence>
<feature type="domain" description="DUF7223" evidence="3">
    <location>
        <begin position="349"/>
        <end position="574"/>
    </location>
</feature>
<name>A0AAV9WX37_9PEZI</name>
<dbReference type="Pfam" id="PF23865">
    <property type="entry name" value="DUF7223"/>
    <property type="match status" value="1"/>
</dbReference>
<comment type="caution">
    <text evidence="4">The sequence shown here is derived from an EMBL/GenBank/DDBJ whole genome shotgun (WGS) entry which is preliminary data.</text>
</comment>
<organism evidence="4 5">
    <name type="scientific">Orbilia ellipsospora</name>
    <dbReference type="NCBI Taxonomy" id="2528407"/>
    <lineage>
        <taxon>Eukaryota</taxon>
        <taxon>Fungi</taxon>
        <taxon>Dikarya</taxon>
        <taxon>Ascomycota</taxon>
        <taxon>Pezizomycotina</taxon>
        <taxon>Orbiliomycetes</taxon>
        <taxon>Orbiliales</taxon>
        <taxon>Orbiliaceae</taxon>
        <taxon>Orbilia</taxon>
    </lineage>
</organism>
<dbReference type="AlphaFoldDB" id="A0AAV9WX37"/>
<dbReference type="Pfam" id="PF22974">
    <property type="entry name" value="DUF7029"/>
    <property type="match status" value="1"/>
</dbReference>
<evidence type="ECO:0000313" key="4">
    <source>
        <dbReference type="EMBL" id="KAK6527591.1"/>
    </source>
</evidence>
<keyword evidence="1" id="KW-0732">Signal</keyword>
<feature type="domain" description="DUF7029" evidence="2">
    <location>
        <begin position="115"/>
        <end position="221"/>
    </location>
</feature>
<dbReference type="InterPro" id="IPR055647">
    <property type="entry name" value="DUF7223"/>
</dbReference>
<protein>
    <submittedName>
        <fullName evidence="4">Uncharacterized protein</fullName>
    </submittedName>
</protein>
<dbReference type="Proteomes" id="UP001365542">
    <property type="component" value="Unassembled WGS sequence"/>
</dbReference>
<evidence type="ECO:0000313" key="5">
    <source>
        <dbReference type="Proteomes" id="UP001365542"/>
    </source>
</evidence>
<keyword evidence="5" id="KW-1185">Reference proteome</keyword>
<gene>
    <name evidence="4" type="ORF">TWF694_004575</name>
</gene>
<reference evidence="4 5" key="1">
    <citation type="submission" date="2019-10" db="EMBL/GenBank/DDBJ databases">
        <authorList>
            <person name="Palmer J.M."/>
        </authorList>
    </citation>
    <scope>NUCLEOTIDE SEQUENCE [LARGE SCALE GENOMIC DNA]</scope>
    <source>
        <strain evidence="4 5">TWF694</strain>
    </source>
</reference>
<accession>A0AAV9WX37</accession>
<evidence type="ECO:0000259" key="3">
    <source>
        <dbReference type="Pfam" id="PF23865"/>
    </source>
</evidence>
<sequence length="605" mass="65488">MLFGQSLSLALSVGFLGVGTYASPIAGSSAKQPASNLRRRAIIEPGNILTPIREDVLFPLRKRGDDHERLQLRDEVDLLFMGSAATKRAVIEARDGKSSGLPGEGYIAHMKLTKPDAKHPLILLEHFDDLTESVTCKDPKTIALKFANKNLMASAIKEWSWVNKASDKYFFLITHHEHEGCGPELQRAPYKVASVSSDPNSSTATLKVEQATWDETAQNYEMTLGGFGQKEKPMEKRQLDPSIFGDLLGGAAGKAVVEVMDNPKGAKQIGEDVVDWFAESLKTISSIKLLPKHGPGSVGAHFPVGLKHVNDDNLADLVGDKFVSFDTGDNLKNLTLISDPFPAAGSETFIVKCEDCYIKGGLNFAAKAVRKEGKLNSLSVKVNPKDLSMQLDLSVYGFVQFEKTKEIKLVSVPIAPVGIPYILDFGPKLDIIPGMWFSTGISGGFNVGFKAGFPNSATAELDFMNKDNCKLEGFTPTFEGVAKSGSSHKDKHLESVSQVVGYIMPALNFGVQVLGGAADVGAYIGFKPLLAGKMTVGYNEKGFCSPDPKKPAGIKLEAEAKAQIIFHTGIESKVVDTSLIPYFEKTWDITPAHKFGEICRADAES</sequence>
<dbReference type="EMBL" id="JAVHJO010000015">
    <property type="protein sequence ID" value="KAK6527591.1"/>
    <property type="molecule type" value="Genomic_DNA"/>
</dbReference>
<dbReference type="InterPro" id="IPR054293">
    <property type="entry name" value="DUF7029"/>
</dbReference>